<dbReference type="RefSeq" id="WP_378098583.1">
    <property type="nucleotide sequence ID" value="NZ_JBHSEP010000012.1"/>
</dbReference>
<feature type="domain" description="Aminoacyl-transfer RNA synthetases class-II family profile" evidence="15">
    <location>
        <begin position="140"/>
        <end position="410"/>
    </location>
</feature>
<protein>
    <recommendedName>
        <fullName evidence="11 14">Serine--tRNA ligase</fullName>
        <ecNumber evidence="4 14">6.1.1.11</ecNumber>
    </recommendedName>
</protein>
<dbReference type="PANTHER" id="PTHR43697">
    <property type="entry name" value="SERYL-TRNA SYNTHETASE"/>
    <property type="match status" value="1"/>
</dbReference>
<dbReference type="InterPro" id="IPR002317">
    <property type="entry name" value="Ser-tRNA-ligase_type_1"/>
</dbReference>
<reference evidence="17" key="1">
    <citation type="journal article" date="2019" name="Int. J. Syst. Evol. Microbiol.">
        <title>The Global Catalogue of Microorganisms (GCM) 10K type strain sequencing project: providing services to taxonomists for standard genome sequencing and annotation.</title>
        <authorList>
            <consortium name="The Broad Institute Genomics Platform"/>
            <consortium name="The Broad Institute Genome Sequencing Center for Infectious Disease"/>
            <person name="Wu L."/>
            <person name="Ma J."/>
        </authorList>
    </citation>
    <scope>NUCLEOTIDE SEQUENCE [LARGE SCALE GENOMIC DNA]</scope>
    <source>
        <strain evidence="17">CCUG 49571</strain>
    </source>
</reference>
<dbReference type="PROSITE" id="PS50862">
    <property type="entry name" value="AA_TRNA_LIGASE_II"/>
    <property type="match status" value="1"/>
</dbReference>
<dbReference type="SUPFAM" id="SSF55681">
    <property type="entry name" value="Class II aaRS and biotin synthetases"/>
    <property type="match status" value="1"/>
</dbReference>
<keyword evidence="7" id="KW-0547">Nucleotide-binding</keyword>
<evidence type="ECO:0000256" key="1">
    <source>
        <dbReference type="ARBA" id="ARBA00004496"/>
    </source>
</evidence>
<dbReference type="InterPro" id="IPR010978">
    <property type="entry name" value="tRNA-bd_arm"/>
</dbReference>
<comment type="catalytic activity">
    <reaction evidence="12">
        <text>tRNA(Sec) + L-serine + ATP = L-seryl-tRNA(Sec) + AMP + diphosphate + H(+)</text>
        <dbReference type="Rhea" id="RHEA:42580"/>
        <dbReference type="Rhea" id="RHEA-COMP:9742"/>
        <dbReference type="Rhea" id="RHEA-COMP:10128"/>
        <dbReference type="ChEBI" id="CHEBI:15378"/>
        <dbReference type="ChEBI" id="CHEBI:30616"/>
        <dbReference type="ChEBI" id="CHEBI:33019"/>
        <dbReference type="ChEBI" id="CHEBI:33384"/>
        <dbReference type="ChEBI" id="CHEBI:78442"/>
        <dbReference type="ChEBI" id="CHEBI:78533"/>
        <dbReference type="ChEBI" id="CHEBI:456215"/>
        <dbReference type="EC" id="6.1.1.11"/>
    </reaction>
</comment>
<dbReference type="InterPro" id="IPR002314">
    <property type="entry name" value="aa-tRNA-synt_IIb"/>
</dbReference>
<name>A0ABV9FFE2_9BACL</name>
<dbReference type="EMBL" id="JBHSEP010000012">
    <property type="protein sequence ID" value="MFC4599923.1"/>
    <property type="molecule type" value="Genomic_DNA"/>
</dbReference>
<comment type="pathway">
    <text evidence="2">Aminoacyl-tRNA biosynthesis; selenocysteinyl-tRNA(Sec) biosynthesis; L-seryl-tRNA(Sec) from L-serine and tRNA(Sec): step 1/1.</text>
</comment>
<organism evidence="16 17">
    <name type="scientific">Cohnella hongkongensis</name>
    <dbReference type="NCBI Taxonomy" id="178337"/>
    <lineage>
        <taxon>Bacteria</taxon>
        <taxon>Bacillati</taxon>
        <taxon>Bacillota</taxon>
        <taxon>Bacilli</taxon>
        <taxon>Bacillales</taxon>
        <taxon>Paenibacillaceae</taxon>
        <taxon>Cohnella</taxon>
    </lineage>
</organism>
<evidence type="ECO:0000256" key="9">
    <source>
        <dbReference type="ARBA" id="ARBA00022917"/>
    </source>
</evidence>
<evidence type="ECO:0000256" key="5">
    <source>
        <dbReference type="ARBA" id="ARBA00022490"/>
    </source>
</evidence>
<dbReference type="Pfam" id="PF00587">
    <property type="entry name" value="tRNA-synt_2b"/>
    <property type="match status" value="1"/>
</dbReference>
<evidence type="ECO:0000256" key="10">
    <source>
        <dbReference type="ARBA" id="ARBA00023146"/>
    </source>
</evidence>
<evidence type="ECO:0000256" key="2">
    <source>
        <dbReference type="ARBA" id="ARBA00005045"/>
    </source>
</evidence>
<evidence type="ECO:0000259" key="15">
    <source>
        <dbReference type="PROSITE" id="PS50862"/>
    </source>
</evidence>
<evidence type="ECO:0000313" key="16">
    <source>
        <dbReference type="EMBL" id="MFC4599923.1"/>
    </source>
</evidence>
<evidence type="ECO:0000256" key="8">
    <source>
        <dbReference type="ARBA" id="ARBA00022840"/>
    </source>
</evidence>
<keyword evidence="17" id="KW-1185">Reference proteome</keyword>
<comment type="subcellular location">
    <subcellularLocation>
        <location evidence="1">Cytoplasm</location>
    </subcellularLocation>
</comment>
<evidence type="ECO:0000256" key="11">
    <source>
        <dbReference type="ARBA" id="ARBA00039158"/>
    </source>
</evidence>
<evidence type="ECO:0000256" key="7">
    <source>
        <dbReference type="ARBA" id="ARBA00022741"/>
    </source>
</evidence>
<dbReference type="Pfam" id="PF02403">
    <property type="entry name" value="Seryl_tRNA_N"/>
    <property type="match status" value="1"/>
</dbReference>
<dbReference type="SUPFAM" id="SSF46589">
    <property type="entry name" value="tRNA-binding arm"/>
    <property type="match status" value="1"/>
</dbReference>
<evidence type="ECO:0000256" key="4">
    <source>
        <dbReference type="ARBA" id="ARBA00012840"/>
    </source>
</evidence>
<dbReference type="Gene3D" id="1.10.287.40">
    <property type="entry name" value="Serine-tRNA synthetase, tRNA binding domain"/>
    <property type="match status" value="1"/>
</dbReference>
<dbReference type="Proteomes" id="UP001596028">
    <property type="component" value="Unassembled WGS sequence"/>
</dbReference>
<evidence type="ECO:0000256" key="13">
    <source>
        <dbReference type="ARBA" id="ARBA00048823"/>
    </source>
</evidence>
<comment type="similarity">
    <text evidence="3">Belongs to the class-II aminoacyl-tRNA synthetase family. Type-1 seryl-tRNA synthetase subfamily.</text>
</comment>
<evidence type="ECO:0000256" key="3">
    <source>
        <dbReference type="ARBA" id="ARBA00010728"/>
    </source>
</evidence>
<dbReference type="CDD" id="cd00770">
    <property type="entry name" value="SerRS_core"/>
    <property type="match status" value="1"/>
</dbReference>
<dbReference type="InterPro" id="IPR015866">
    <property type="entry name" value="Ser-tRNA-synth_1_N"/>
</dbReference>
<keyword evidence="6 16" id="KW-0436">Ligase</keyword>
<dbReference type="InterPro" id="IPR045864">
    <property type="entry name" value="aa-tRNA-synth_II/BPL/LPL"/>
</dbReference>
<dbReference type="InterPro" id="IPR042103">
    <property type="entry name" value="SerRS_1_N_sf"/>
</dbReference>
<dbReference type="InterPro" id="IPR033729">
    <property type="entry name" value="SerRS_core"/>
</dbReference>
<comment type="caution">
    <text evidence="16">The sequence shown here is derived from an EMBL/GenBank/DDBJ whole genome shotgun (WGS) entry which is preliminary data.</text>
</comment>
<evidence type="ECO:0000256" key="6">
    <source>
        <dbReference type="ARBA" id="ARBA00022598"/>
    </source>
</evidence>
<dbReference type="NCBIfam" id="TIGR00414">
    <property type="entry name" value="serS"/>
    <property type="match status" value="1"/>
</dbReference>
<keyword evidence="10" id="KW-0030">Aminoacyl-tRNA synthetase</keyword>
<dbReference type="Gene3D" id="3.30.930.10">
    <property type="entry name" value="Bira Bifunctional Protein, Domain 2"/>
    <property type="match status" value="1"/>
</dbReference>
<evidence type="ECO:0000256" key="14">
    <source>
        <dbReference type="NCBIfam" id="TIGR00414"/>
    </source>
</evidence>
<accession>A0ABV9FFE2</accession>
<keyword evidence="5" id="KW-0963">Cytoplasm</keyword>
<dbReference type="PANTHER" id="PTHR43697:SF1">
    <property type="entry name" value="SERINE--TRNA LIGASE"/>
    <property type="match status" value="1"/>
</dbReference>
<dbReference type="InterPro" id="IPR006195">
    <property type="entry name" value="aa-tRNA-synth_II"/>
</dbReference>
<sequence>MLDMAYIREHGELLQRTADGKGIALSVAELLELDERRRGLLRKVERLRGERNRYSALIGRLVKQGAREEAEPVRREAQATNDELGALVAELAEVEAGCRKRLLLVPNPVSADTPEGKSDADNVELKRVGEPPAFEFAPLDHVELGEWLGIVDLPRGVKIGGARQYVLKGAGWHLHRAVQQLAMDVLESRGFTPLDVPMMVRGETLRNTGFFPTGEDQVFAIAKEDRYLVGTSEASLVSYLAGEILELDGPIRLAAATACFRREIGSSGRDVHGLYRVHQFSKVEQVVVCENDPELSERLLQEITDNAERILQLLELPYRIVAVCIGDMSQKTHKQYDIETWMPSRQAYGETHSASNLLDFQARRANVRYRDGEGKLRYCHTLNNTAIATPRILIPLLENHQRADGSVYVPQALRPYLGGREELRSDDL</sequence>
<evidence type="ECO:0000256" key="12">
    <source>
        <dbReference type="ARBA" id="ARBA00047929"/>
    </source>
</evidence>
<proteinExistence type="inferred from homology"/>
<dbReference type="PRINTS" id="PR00981">
    <property type="entry name" value="TRNASYNTHSER"/>
</dbReference>
<keyword evidence="8" id="KW-0067">ATP-binding</keyword>
<dbReference type="EC" id="6.1.1.11" evidence="4 14"/>
<dbReference type="GO" id="GO:0004828">
    <property type="term" value="F:serine-tRNA ligase activity"/>
    <property type="evidence" value="ECO:0007669"/>
    <property type="project" value="UniProtKB-EC"/>
</dbReference>
<keyword evidence="9" id="KW-0648">Protein biosynthesis</keyword>
<comment type="catalytic activity">
    <reaction evidence="13">
        <text>tRNA(Ser) + L-serine + ATP = L-seryl-tRNA(Ser) + AMP + diphosphate + H(+)</text>
        <dbReference type="Rhea" id="RHEA:12292"/>
        <dbReference type="Rhea" id="RHEA-COMP:9669"/>
        <dbReference type="Rhea" id="RHEA-COMP:9703"/>
        <dbReference type="ChEBI" id="CHEBI:15378"/>
        <dbReference type="ChEBI" id="CHEBI:30616"/>
        <dbReference type="ChEBI" id="CHEBI:33019"/>
        <dbReference type="ChEBI" id="CHEBI:33384"/>
        <dbReference type="ChEBI" id="CHEBI:78442"/>
        <dbReference type="ChEBI" id="CHEBI:78533"/>
        <dbReference type="ChEBI" id="CHEBI:456215"/>
        <dbReference type="EC" id="6.1.1.11"/>
    </reaction>
</comment>
<evidence type="ECO:0000313" key="17">
    <source>
        <dbReference type="Proteomes" id="UP001596028"/>
    </source>
</evidence>
<dbReference type="PIRSF" id="PIRSF001529">
    <property type="entry name" value="Ser-tRNA-synth_IIa"/>
    <property type="match status" value="1"/>
</dbReference>
<gene>
    <name evidence="16" type="primary">serS</name>
    <name evidence="16" type="ORF">ACFO3S_16835</name>
</gene>